<dbReference type="SUPFAM" id="SSF46785">
    <property type="entry name" value="Winged helix' DNA-binding domain"/>
    <property type="match status" value="1"/>
</dbReference>
<dbReference type="Pfam" id="PF03466">
    <property type="entry name" value="LysR_substrate"/>
    <property type="match status" value="1"/>
</dbReference>
<comment type="caution">
    <text evidence="6">The sequence shown here is derived from an EMBL/GenBank/DDBJ whole genome shotgun (WGS) entry which is preliminary data.</text>
</comment>
<evidence type="ECO:0000313" key="7">
    <source>
        <dbReference type="Proteomes" id="UP000284605"/>
    </source>
</evidence>
<name>A0A418WH33_9PROT</name>
<dbReference type="Pfam" id="PF00126">
    <property type="entry name" value="HTH_1"/>
    <property type="match status" value="1"/>
</dbReference>
<proteinExistence type="inferred from homology"/>
<dbReference type="OrthoDB" id="7282659at2"/>
<dbReference type="Gene3D" id="1.10.10.10">
    <property type="entry name" value="Winged helix-like DNA-binding domain superfamily/Winged helix DNA-binding domain"/>
    <property type="match status" value="1"/>
</dbReference>
<gene>
    <name evidence="6" type="ORF">D3874_21925</name>
</gene>
<keyword evidence="4" id="KW-0804">Transcription</keyword>
<dbReference type="GO" id="GO:0003700">
    <property type="term" value="F:DNA-binding transcription factor activity"/>
    <property type="evidence" value="ECO:0007669"/>
    <property type="project" value="InterPro"/>
</dbReference>
<dbReference type="PROSITE" id="PS50931">
    <property type="entry name" value="HTH_LYSR"/>
    <property type="match status" value="1"/>
</dbReference>
<dbReference type="InterPro" id="IPR005119">
    <property type="entry name" value="LysR_subst-bd"/>
</dbReference>
<accession>A0A418WH33</accession>
<evidence type="ECO:0000256" key="2">
    <source>
        <dbReference type="ARBA" id="ARBA00023015"/>
    </source>
</evidence>
<dbReference type="InterPro" id="IPR036388">
    <property type="entry name" value="WH-like_DNA-bd_sf"/>
</dbReference>
<dbReference type="PANTHER" id="PTHR30346">
    <property type="entry name" value="TRANSCRIPTIONAL DUAL REGULATOR HCAR-RELATED"/>
    <property type="match status" value="1"/>
</dbReference>
<dbReference type="EMBL" id="QYUK01000011">
    <property type="protein sequence ID" value="RJF89300.1"/>
    <property type="molecule type" value="Genomic_DNA"/>
</dbReference>
<dbReference type="FunFam" id="1.10.10.10:FF:000001">
    <property type="entry name" value="LysR family transcriptional regulator"/>
    <property type="match status" value="1"/>
</dbReference>
<dbReference type="Gene3D" id="3.40.190.10">
    <property type="entry name" value="Periplasmic binding protein-like II"/>
    <property type="match status" value="2"/>
</dbReference>
<dbReference type="InterPro" id="IPR036390">
    <property type="entry name" value="WH_DNA-bd_sf"/>
</dbReference>
<comment type="similarity">
    <text evidence="1">Belongs to the LysR transcriptional regulatory family.</text>
</comment>
<dbReference type="AlphaFoldDB" id="A0A418WH33"/>
<protein>
    <submittedName>
        <fullName evidence="6">LysR family transcriptional regulator</fullName>
    </submittedName>
</protein>
<dbReference type="InterPro" id="IPR000847">
    <property type="entry name" value="LysR_HTH_N"/>
</dbReference>
<dbReference type="GO" id="GO:0032993">
    <property type="term" value="C:protein-DNA complex"/>
    <property type="evidence" value="ECO:0007669"/>
    <property type="project" value="TreeGrafter"/>
</dbReference>
<keyword evidence="2" id="KW-0805">Transcription regulation</keyword>
<feature type="domain" description="HTH lysR-type" evidence="5">
    <location>
        <begin position="1"/>
        <end position="61"/>
    </location>
</feature>
<keyword evidence="3" id="KW-0238">DNA-binding</keyword>
<dbReference type="PANTHER" id="PTHR30346:SF0">
    <property type="entry name" value="HCA OPERON TRANSCRIPTIONAL ACTIVATOR HCAR"/>
    <property type="match status" value="1"/>
</dbReference>
<evidence type="ECO:0000256" key="4">
    <source>
        <dbReference type="ARBA" id="ARBA00023163"/>
    </source>
</evidence>
<dbReference type="SUPFAM" id="SSF53850">
    <property type="entry name" value="Periplasmic binding protein-like II"/>
    <property type="match status" value="1"/>
</dbReference>
<evidence type="ECO:0000313" key="6">
    <source>
        <dbReference type="EMBL" id="RJF89300.1"/>
    </source>
</evidence>
<dbReference type="GO" id="GO:0003677">
    <property type="term" value="F:DNA binding"/>
    <property type="evidence" value="ECO:0007669"/>
    <property type="project" value="UniProtKB-KW"/>
</dbReference>
<dbReference type="Proteomes" id="UP000284605">
    <property type="component" value="Unassembled WGS sequence"/>
</dbReference>
<dbReference type="RefSeq" id="WP_119780911.1">
    <property type="nucleotide sequence ID" value="NZ_QYUK01000011.1"/>
</dbReference>
<sequence>MKAADFRQLTYFLAAADCRSFRRAAQSLRVQQSAVSKRVRDLEHRVGVALFIWAPSGVELTGAGKYFAEQVRKMLTQLDTSIAFARAMGSGELGVIHIGLSSSLASEFLANLIRTHASREPGVRLNYVEASPGGHFAAIQRRELDIAFVIGRPTISGCEIAYLWDERFFVALPCGHELEEAKEITWSDLRGRNFIVSAMDPAPEIHDYLIRHLSDLGCRLSVECCGVHRDNLMQLVALGQGLTLTSEATTAIQFAGVIYRPLVASPLPFSAVWSTSNENPALRPFLDLAQAIAEEKLDPKTL</sequence>
<keyword evidence="7" id="KW-1185">Reference proteome</keyword>
<organism evidence="6 7">
    <name type="scientific">Oleomonas cavernae</name>
    <dbReference type="NCBI Taxonomy" id="2320859"/>
    <lineage>
        <taxon>Bacteria</taxon>
        <taxon>Pseudomonadati</taxon>
        <taxon>Pseudomonadota</taxon>
        <taxon>Alphaproteobacteria</taxon>
        <taxon>Acetobacterales</taxon>
        <taxon>Acetobacteraceae</taxon>
        <taxon>Oleomonas</taxon>
    </lineage>
</organism>
<dbReference type="PRINTS" id="PR00039">
    <property type="entry name" value="HTHLYSR"/>
</dbReference>
<evidence type="ECO:0000256" key="3">
    <source>
        <dbReference type="ARBA" id="ARBA00023125"/>
    </source>
</evidence>
<evidence type="ECO:0000259" key="5">
    <source>
        <dbReference type="PROSITE" id="PS50931"/>
    </source>
</evidence>
<dbReference type="CDD" id="cd08414">
    <property type="entry name" value="PBP2_LTTR_aromatics_like"/>
    <property type="match status" value="1"/>
</dbReference>
<reference evidence="6 7" key="1">
    <citation type="submission" date="2018-09" db="EMBL/GenBank/DDBJ databases">
        <authorList>
            <person name="Zhu H."/>
        </authorList>
    </citation>
    <scope>NUCLEOTIDE SEQUENCE [LARGE SCALE GENOMIC DNA]</scope>
    <source>
        <strain evidence="6 7">K1W22B-8</strain>
    </source>
</reference>
<evidence type="ECO:0000256" key="1">
    <source>
        <dbReference type="ARBA" id="ARBA00009437"/>
    </source>
</evidence>